<evidence type="ECO:0000313" key="3">
    <source>
        <dbReference type="Proteomes" id="UP000198882"/>
    </source>
</evidence>
<protein>
    <submittedName>
        <fullName evidence="2">Uncharacterized protein</fullName>
    </submittedName>
</protein>
<keyword evidence="3" id="KW-1185">Reference proteome</keyword>
<proteinExistence type="predicted"/>
<feature type="transmembrane region" description="Helical" evidence="1">
    <location>
        <begin position="51"/>
        <end position="69"/>
    </location>
</feature>
<sequence>MITGLSEGWNRLRIRSPRTTDWIINFFWAFVFLSAISWIPQGSTAFRGDVLGAVYLLGVLFGLGMNVLIHRRQLLGLIGGLLFIGVSFAETTVTNPEYSTAGELAGVITLYLVGCGVVLLCRDEFSPDDGQ</sequence>
<keyword evidence="1" id="KW-0472">Membrane</keyword>
<evidence type="ECO:0000256" key="1">
    <source>
        <dbReference type="SAM" id="Phobius"/>
    </source>
</evidence>
<name>A0A1G8T0E3_9EURY</name>
<feature type="transmembrane region" description="Helical" evidence="1">
    <location>
        <begin position="104"/>
        <end position="121"/>
    </location>
</feature>
<evidence type="ECO:0000313" key="2">
    <source>
        <dbReference type="EMBL" id="SDJ34893.1"/>
    </source>
</evidence>
<keyword evidence="1" id="KW-0812">Transmembrane</keyword>
<feature type="transmembrane region" description="Helical" evidence="1">
    <location>
        <begin position="74"/>
        <end position="92"/>
    </location>
</feature>
<dbReference type="AlphaFoldDB" id="A0A1G8T0E3"/>
<organism evidence="2 3">
    <name type="scientific">Natronorubrum texcoconense</name>
    <dbReference type="NCBI Taxonomy" id="1095776"/>
    <lineage>
        <taxon>Archaea</taxon>
        <taxon>Methanobacteriati</taxon>
        <taxon>Methanobacteriota</taxon>
        <taxon>Stenosarchaea group</taxon>
        <taxon>Halobacteria</taxon>
        <taxon>Halobacteriales</taxon>
        <taxon>Natrialbaceae</taxon>
        <taxon>Natronorubrum</taxon>
    </lineage>
</organism>
<keyword evidence="1" id="KW-1133">Transmembrane helix</keyword>
<gene>
    <name evidence="2" type="ORF">SAMN04515672_0269</name>
</gene>
<dbReference type="EMBL" id="FNFE01000001">
    <property type="protein sequence ID" value="SDJ34893.1"/>
    <property type="molecule type" value="Genomic_DNA"/>
</dbReference>
<reference evidence="3" key="1">
    <citation type="submission" date="2016-10" db="EMBL/GenBank/DDBJ databases">
        <authorList>
            <person name="Varghese N."/>
            <person name="Submissions S."/>
        </authorList>
    </citation>
    <scope>NUCLEOTIDE SEQUENCE [LARGE SCALE GENOMIC DNA]</scope>
    <source>
        <strain evidence="3">B4,CECT 8067,JCM 17497</strain>
    </source>
</reference>
<dbReference type="RefSeq" id="WP_090302831.1">
    <property type="nucleotide sequence ID" value="NZ_FNFE01000001.1"/>
</dbReference>
<feature type="transmembrane region" description="Helical" evidence="1">
    <location>
        <begin position="21"/>
        <end position="39"/>
    </location>
</feature>
<dbReference type="Proteomes" id="UP000198882">
    <property type="component" value="Unassembled WGS sequence"/>
</dbReference>
<accession>A0A1G8T0E3</accession>